<reference evidence="1" key="1">
    <citation type="submission" date="2021-06" db="EMBL/GenBank/DDBJ databases">
        <authorList>
            <person name="Kallberg Y."/>
            <person name="Tangrot J."/>
            <person name="Rosling A."/>
        </authorList>
    </citation>
    <scope>NUCLEOTIDE SEQUENCE</scope>
    <source>
        <strain evidence="1">87-6 pot B 2015</strain>
    </source>
</reference>
<gene>
    <name evidence="1" type="ORF">FMOSSE_LOCUS8066</name>
</gene>
<sequence>MTIFSYIIPLNENINHQTTKNEYSKGKSLENNLEKNKNFIYQESWLLKLECLQCPERFERWSKKLIEKNHSVVENKNGKDVNLLWVKKTDVDVVQIKEAENQNCEREKMKEWMRERMEDNEWLREWMDDVVG</sequence>
<proteinExistence type="predicted"/>
<comment type="caution">
    <text evidence="1">The sequence shown here is derived from an EMBL/GenBank/DDBJ whole genome shotgun (WGS) entry which is preliminary data.</text>
</comment>
<evidence type="ECO:0000313" key="1">
    <source>
        <dbReference type="EMBL" id="CAG8583485.1"/>
    </source>
</evidence>
<dbReference type="AlphaFoldDB" id="A0A9N9C1J9"/>
<evidence type="ECO:0000313" key="2">
    <source>
        <dbReference type="Proteomes" id="UP000789375"/>
    </source>
</evidence>
<dbReference type="EMBL" id="CAJVPP010002022">
    <property type="protein sequence ID" value="CAG8583485.1"/>
    <property type="molecule type" value="Genomic_DNA"/>
</dbReference>
<keyword evidence="2" id="KW-1185">Reference proteome</keyword>
<protein>
    <submittedName>
        <fullName evidence="1">8582_t:CDS:1</fullName>
    </submittedName>
</protein>
<organism evidence="1 2">
    <name type="scientific">Funneliformis mosseae</name>
    <name type="common">Endomycorrhizal fungus</name>
    <name type="synonym">Glomus mosseae</name>
    <dbReference type="NCBI Taxonomy" id="27381"/>
    <lineage>
        <taxon>Eukaryota</taxon>
        <taxon>Fungi</taxon>
        <taxon>Fungi incertae sedis</taxon>
        <taxon>Mucoromycota</taxon>
        <taxon>Glomeromycotina</taxon>
        <taxon>Glomeromycetes</taxon>
        <taxon>Glomerales</taxon>
        <taxon>Glomeraceae</taxon>
        <taxon>Funneliformis</taxon>
    </lineage>
</organism>
<dbReference type="Proteomes" id="UP000789375">
    <property type="component" value="Unassembled WGS sequence"/>
</dbReference>
<accession>A0A9N9C1J9</accession>
<name>A0A9N9C1J9_FUNMO</name>